<dbReference type="GO" id="GO:0003677">
    <property type="term" value="F:DNA binding"/>
    <property type="evidence" value="ECO:0007669"/>
    <property type="project" value="InterPro"/>
</dbReference>
<reference evidence="2" key="1">
    <citation type="submission" date="2020-03" db="EMBL/GenBank/DDBJ databases">
        <title>Solimonas marina sp. nov., isolated from deep seawater of the Pacific Ocean.</title>
        <authorList>
            <person name="Liu X."/>
            <person name="Lai Q."/>
            <person name="Sun F."/>
            <person name="Gai Y."/>
            <person name="Li G."/>
            <person name="Shao Z."/>
        </authorList>
    </citation>
    <scope>NUCLEOTIDE SEQUENCE</scope>
    <source>
        <strain evidence="2">C16B3</strain>
    </source>
</reference>
<dbReference type="GO" id="GO:0006313">
    <property type="term" value="P:DNA transposition"/>
    <property type="evidence" value="ECO:0007669"/>
    <property type="project" value="InterPro"/>
</dbReference>
<protein>
    <submittedName>
        <fullName evidence="2">Transposase</fullName>
    </submittedName>
</protein>
<comment type="similarity">
    <text evidence="1">Belongs to the transposase 8 family.</text>
</comment>
<dbReference type="AlphaFoldDB" id="A0A970B897"/>
<evidence type="ECO:0000256" key="1">
    <source>
        <dbReference type="ARBA" id="ARBA00009964"/>
    </source>
</evidence>
<comment type="caution">
    <text evidence="2">The sequence shown here is derived from an EMBL/GenBank/DDBJ whole genome shotgun (WGS) entry which is preliminary data.</text>
</comment>
<evidence type="ECO:0000313" key="2">
    <source>
        <dbReference type="EMBL" id="NKF24515.1"/>
    </source>
</evidence>
<dbReference type="RefSeq" id="WP_168149823.1">
    <property type="nucleotide sequence ID" value="NZ_JAAVXB010000016.1"/>
</dbReference>
<sequence length="82" mass="9432">MEKAFATNAFIESYDSESSTMKPSRFTNEQKTKIVQQLNAGTPLLTLCCENKISASTIYIWRKFQRQQQAELDPPATDPMRR</sequence>
<evidence type="ECO:0000313" key="3">
    <source>
        <dbReference type="Proteomes" id="UP000653472"/>
    </source>
</evidence>
<keyword evidence="3" id="KW-1185">Reference proteome</keyword>
<accession>A0A970B897</accession>
<dbReference type="Pfam" id="PF01527">
    <property type="entry name" value="HTH_Tnp_1"/>
    <property type="match status" value="1"/>
</dbReference>
<dbReference type="Proteomes" id="UP000653472">
    <property type="component" value="Unassembled WGS sequence"/>
</dbReference>
<proteinExistence type="inferred from homology"/>
<dbReference type="GO" id="GO:0004803">
    <property type="term" value="F:transposase activity"/>
    <property type="evidence" value="ECO:0007669"/>
    <property type="project" value="InterPro"/>
</dbReference>
<gene>
    <name evidence="2" type="ORF">G7Y82_19560</name>
</gene>
<name>A0A970B897_9GAMM</name>
<dbReference type="InterPro" id="IPR009057">
    <property type="entry name" value="Homeodomain-like_sf"/>
</dbReference>
<dbReference type="SUPFAM" id="SSF46689">
    <property type="entry name" value="Homeodomain-like"/>
    <property type="match status" value="1"/>
</dbReference>
<organism evidence="2 3">
    <name type="scientific">Solimonas marina</name>
    <dbReference type="NCBI Taxonomy" id="2714601"/>
    <lineage>
        <taxon>Bacteria</taxon>
        <taxon>Pseudomonadati</taxon>
        <taxon>Pseudomonadota</taxon>
        <taxon>Gammaproteobacteria</taxon>
        <taxon>Nevskiales</taxon>
        <taxon>Nevskiaceae</taxon>
        <taxon>Solimonas</taxon>
    </lineage>
</organism>
<dbReference type="InterPro" id="IPR002514">
    <property type="entry name" value="Transposase_8"/>
</dbReference>
<dbReference type="EMBL" id="JAAVXB010000016">
    <property type="protein sequence ID" value="NKF24515.1"/>
    <property type="molecule type" value="Genomic_DNA"/>
</dbReference>